<name>A0ABS1DMD0_9PROT</name>
<gene>
    <name evidence="1" type="ORF">CKO28_24505</name>
</gene>
<dbReference type="EMBL" id="NRRL01000152">
    <property type="protein sequence ID" value="MBK1671171.1"/>
    <property type="molecule type" value="Genomic_DNA"/>
</dbReference>
<evidence type="ECO:0000313" key="1">
    <source>
        <dbReference type="EMBL" id="MBK1671171.1"/>
    </source>
</evidence>
<dbReference type="Proteomes" id="UP001296873">
    <property type="component" value="Unassembled WGS sequence"/>
</dbReference>
<protein>
    <submittedName>
        <fullName evidence="1">Uncharacterized protein</fullName>
    </submittedName>
</protein>
<accession>A0ABS1DMD0</accession>
<keyword evidence="2" id="KW-1185">Reference proteome</keyword>
<organism evidence="1 2">
    <name type="scientific">Rhodovibrio sodomensis</name>
    <dbReference type="NCBI Taxonomy" id="1088"/>
    <lineage>
        <taxon>Bacteria</taxon>
        <taxon>Pseudomonadati</taxon>
        <taxon>Pseudomonadota</taxon>
        <taxon>Alphaproteobacteria</taxon>
        <taxon>Rhodospirillales</taxon>
        <taxon>Rhodovibrionaceae</taxon>
        <taxon>Rhodovibrio</taxon>
    </lineage>
</organism>
<reference evidence="1 2" key="1">
    <citation type="journal article" date="2020" name="Microorganisms">
        <title>Osmotic Adaptation and Compatible Solute Biosynthesis of Phototrophic Bacteria as Revealed from Genome Analyses.</title>
        <authorList>
            <person name="Imhoff J.F."/>
            <person name="Rahn T."/>
            <person name="Kunzel S."/>
            <person name="Keller A."/>
            <person name="Neulinger S.C."/>
        </authorList>
    </citation>
    <scope>NUCLEOTIDE SEQUENCE [LARGE SCALE GENOMIC DNA]</scope>
    <source>
        <strain evidence="1 2">DSM 9895</strain>
    </source>
</reference>
<evidence type="ECO:0000313" key="2">
    <source>
        <dbReference type="Proteomes" id="UP001296873"/>
    </source>
</evidence>
<dbReference type="RefSeq" id="WP_200343728.1">
    <property type="nucleotide sequence ID" value="NZ_NRRL01000152.1"/>
</dbReference>
<proteinExistence type="predicted"/>
<sequence length="635" mass="68113">MTRRHVYKTNFTGGELDPLLLGRGDLRAYENGARELTNVTLHPTGGVSRRPGLQFLTELPGPARLIPFEFSVDQVYVLAFSNFRMDVYQDGQLIAGNLAAPWQQGTLPELAWVQSADTLIVTHPSSVPRLITRDGAGAWSIAQMKFASIGPRHLVPHAKIASSDVTLDPAASTGTDVRFVAGADHFTADHQGARLRLHGGEAQITNVVDARNVDCEIRVELASDAATADWSESAYSLAAGWPAIAAFHQNRLVLGGGSTLPNRLFLSKTDDLFNFDPGTGLDDEAIDFELLSDQVNAVRGLLSGRDLQVFTSGGEWRVTGDPLTPTSVQVKRQTRVGSRSDRYTAPKVIDGATVFVGRTGDRLNEFSYSEVEGAYLSDDLTLLAKHLVRDIVELDYQPSKRLLYCVQGDGSLAVLTQYRSEKVTAWSRFTTDGQARAIAVIDPYVHLVVERDGGHFLEVLEEALHLDAAMTGTADPPADTWSGLDHLEGRSVSVLADGIVKPPVTVSGGAIQLDTPAGAIVAGLGYTHIVEPLPPLVSNAIGTGYGIKVRLIEATFRLLDSQALAVDTGDGAAAAPFQLLGGELLDAPVPPYSGDKSVRALGWRPAGMSALWRIAGDAPLPFTLLSVTTELKVND</sequence>
<comment type="caution">
    <text evidence="1">The sequence shown here is derived from an EMBL/GenBank/DDBJ whole genome shotgun (WGS) entry which is preliminary data.</text>
</comment>